<dbReference type="EMBL" id="JAEEGC010000124">
    <property type="protein sequence ID" value="MBV7275458.1"/>
    <property type="molecule type" value="Genomic_DNA"/>
</dbReference>
<evidence type="ECO:0000256" key="1">
    <source>
        <dbReference type="ARBA" id="ARBA00023295"/>
    </source>
</evidence>
<protein>
    <recommendedName>
        <fullName evidence="2">F5/8 type C domain-containing protein</fullName>
    </recommendedName>
</protein>
<dbReference type="AlphaFoldDB" id="A0A949U2V6"/>
<evidence type="ECO:0000259" key="2">
    <source>
        <dbReference type="PROSITE" id="PS50022"/>
    </source>
</evidence>
<dbReference type="RefSeq" id="WP_218322510.1">
    <property type="nucleotide sequence ID" value="NZ_JAEEGC010000124.1"/>
</dbReference>
<keyword evidence="1" id="KW-0326">Glycosidase</keyword>
<accession>A0A949U2V6</accession>
<evidence type="ECO:0000313" key="4">
    <source>
        <dbReference type="Proteomes" id="UP000694308"/>
    </source>
</evidence>
<keyword evidence="4" id="KW-1185">Reference proteome</keyword>
<sequence length="745" mass="80505">MADSTINLGLVKPSDNEIADIQVINKNMDKIDTVVIAKLLEAKGYTDDKIAQLINSSPEAMDTLKELADAMGDDPNFRTTILNMLSSKANSSDLTSLLQDYITHKADNASESKASHMQIATQAEVTNGTGATKAVSPAYLKTELNKKLNITDYNPHDPDNGRYQSDFGFENAVYDSINSLSNNQFSLFSDNPVTTKQKAGNGNTQLLRGIGSECWGQRLPSSIVSSIKSINYVELELTGTIYDSSLPITMEIYNVTKSTLLATVTNSTPLATGYIRFTLSTPIRLTSTDTIDIRFRIVSGISGTAVCNLNGSGSNDGLLGYAITSSNTWGTITEQSSYTLSIKINTGGNSILSGTVTKTYTPSDLKRWGNAKWTQTTVASGSSIVCDVLPLNSQPNAIPAMISNTAPSGIASASSIYNSTYDAYHAFDGTVSGTSFWVTTSLTGWLRYQFALSKKIIKYSIQNQYVARAPKNWTFQGSNDGSTWTTLDTQTNISWSSDSAELTFNINNSSSYTYYQINITANNGDSSYLSVQKFKIYEAEIKLKSNVTSIADLSDIDITQYQSLNVKWTLTRVNTTDTSPTVGNPSVTWEGKLGDDGGLIKIMKDITIPSDTSQLDINVPTGYTYYKVLIENLRTDQTSAGQLYVRFNNDTGANYNGGANQIQSSASAVALSTDAVGSSFLLDVVNILSSNPKIVYLTGGKPSLTAISNYTEYWGNTSANISTISLLMSTGKLKAGATIKVWGCK</sequence>
<feature type="domain" description="F5/8 type C" evidence="2">
    <location>
        <begin position="386"/>
        <end position="487"/>
    </location>
</feature>
<dbReference type="PROSITE" id="PS50022">
    <property type="entry name" value="FA58C_3"/>
    <property type="match status" value="1"/>
</dbReference>
<evidence type="ECO:0000313" key="3">
    <source>
        <dbReference type="EMBL" id="MBV7275458.1"/>
    </source>
</evidence>
<gene>
    <name evidence="3" type="ORF">I6U48_21380</name>
</gene>
<dbReference type="GO" id="GO:0016798">
    <property type="term" value="F:hydrolase activity, acting on glycosyl bonds"/>
    <property type="evidence" value="ECO:0007669"/>
    <property type="project" value="UniProtKB-KW"/>
</dbReference>
<reference evidence="3" key="1">
    <citation type="submission" date="2020-12" db="EMBL/GenBank/DDBJ databases">
        <title>Clostridium thailandense sp. nov., a novel acetogenic bacterium isolated from peat land soil in Thailand.</title>
        <authorList>
            <person name="Chaikitkaew S."/>
            <person name="Birkeland N.K."/>
        </authorList>
    </citation>
    <scope>NUCLEOTIDE SEQUENCE</scope>
    <source>
        <strain evidence="3">PL3</strain>
    </source>
</reference>
<dbReference type="Pfam" id="PF00754">
    <property type="entry name" value="F5_F8_type_C"/>
    <property type="match status" value="1"/>
</dbReference>
<organism evidence="3 4">
    <name type="scientific">Clostridium thailandense</name>
    <dbReference type="NCBI Taxonomy" id="2794346"/>
    <lineage>
        <taxon>Bacteria</taxon>
        <taxon>Bacillati</taxon>
        <taxon>Bacillota</taxon>
        <taxon>Clostridia</taxon>
        <taxon>Eubacteriales</taxon>
        <taxon>Clostridiaceae</taxon>
        <taxon>Clostridium</taxon>
    </lineage>
</organism>
<dbReference type="Proteomes" id="UP000694308">
    <property type="component" value="Unassembled WGS sequence"/>
</dbReference>
<comment type="caution">
    <text evidence="3">The sequence shown here is derived from an EMBL/GenBank/DDBJ whole genome shotgun (WGS) entry which is preliminary data.</text>
</comment>
<dbReference type="InterPro" id="IPR000421">
    <property type="entry name" value="FA58C"/>
</dbReference>
<keyword evidence="1" id="KW-0378">Hydrolase</keyword>
<proteinExistence type="predicted"/>
<name>A0A949U2V6_9CLOT</name>